<protein>
    <submittedName>
        <fullName evidence="3">BIFUNCTIONAL NITRILASE/NITRILE HYDRATASE NIT4B-LIKE ISOFORM X1</fullName>
    </submittedName>
</protein>
<evidence type="ECO:0000256" key="1">
    <source>
        <dbReference type="ARBA" id="ARBA00008129"/>
    </source>
</evidence>
<gene>
    <name evidence="3" type="ORF">OIU79_028501</name>
</gene>
<dbReference type="Pfam" id="PF00795">
    <property type="entry name" value="CN_hydrolase"/>
    <property type="match status" value="1"/>
</dbReference>
<evidence type="ECO:0000313" key="4">
    <source>
        <dbReference type="Proteomes" id="UP001151532"/>
    </source>
</evidence>
<dbReference type="Gene3D" id="3.60.110.10">
    <property type="entry name" value="Carbon-nitrogen hydrolase"/>
    <property type="match status" value="1"/>
</dbReference>
<dbReference type="GO" id="GO:0000257">
    <property type="term" value="F:nitrilase activity"/>
    <property type="evidence" value="ECO:0007669"/>
    <property type="project" value="TreeGrafter"/>
</dbReference>
<dbReference type="InterPro" id="IPR003010">
    <property type="entry name" value="C-N_Hydrolase"/>
</dbReference>
<keyword evidence="4" id="KW-1185">Reference proteome</keyword>
<dbReference type="GO" id="GO:0018822">
    <property type="term" value="F:nitrile hydratase activity"/>
    <property type="evidence" value="ECO:0007669"/>
    <property type="project" value="TreeGrafter"/>
</dbReference>
<proteinExistence type="inferred from homology"/>
<dbReference type="InterPro" id="IPR044149">
    <property type="entry name" value="Nitrilases_CHs"/>
</dbReference>
<dbReference type="CDD" id="cd07564">
    <property type="entry name" value="nitrilases_CHs"/>
    <property type="match status" value="1"/>
</dbReference>
<evidence type="ECO:0000259" key="2">
    <source>
        <dbReference type="PROSITE" id="PS50263"/>
    </source>
</evidence>
<reference evidence="3" key="1">
    <citation type="submission" date="2022-11" db="EMBL/GenBank/DDBJ databases">
        <authorList>
            <person name="Hyden B.L."/>
            <person name="Feng K."/>
            <person name="Yates T."/>
            <person name="Jawdy S."/>
            <person name="Smart L.B."/>
            <person name="Muchero W."/>
        </authorList>
    </citation>
    <scope>NUCLEOTIDE SEQUENCE</scope>
    <source>
        <tissue evidence="3">Shoot tip</tissue>
    </source>
</reference>
<accession>A0A9Q1A324</accession>
<reference evidence="3" key="2">
    <citation type="journal article" date="2023" name="Int. J. Mol. Sci.">
        <title>De Novo Assembly and Annotation of 11 Diverse Shrub Willow (Salix) Genomes Reveals Novel Gene Organization in Sex-Linked Regions.</title>
        <authorList>
            <person name="Hyden B."/>
            <person name="Feng K."/>
            <person name="Yates T.B."/>
            <person name="Jawdy S."/>
            <person name="Cereghino C."/>
            <person name="Smart L.B."/>
            <person name="Muchero W."/>
        </authorList>
    </citation>
    <scope>NUCLEOTIDE SEQUENCE</scope>
    <source>
        <tissue evidence="3">Shoot tip</tissue>
    </source>
</reference>
<comment type="caution">
    <text evidence="3">The sequence shown here is derived from an EMBL/GenBank/DDBJ whole genome shotgun (WGS) entry which is preliminary data.</text>
</comment>
<comment type="similarity">
    <text evidence="1">Belongs to the carbon-nitrogen hydrolase superfamily. Nitrilase family.</text>
</comment>
<dbReference type="EMBL" id="JAPFFK010000007">
    <property type="protein sequence ID" value="KAJ6756101.1"/>
    <property type="molecule type" value="Genomic_DNA"/>
</dbReference>
<dbReference type="PANTHER" id="PTHR46044">
    <property type="entry name" value="NITRILASE"/>
    <property type="match status" value="1"/>
</dbReference>
<dbReference type="InterPro" id="IPR036526">
    <property type="entry name" value="C-N_Hydrolase_sf"/>
</dbReference>
<dbReference type="GO" id="GO:0051410">
    <property type="term" value="P:detoxification of nitrogen compound"/>
    <property type="evidence" value="ECO:0007669"/>
    <property type="project" value="TreeGrafter"/>
</dbReference>
<dbReference type="PROSITE" id="PS50263">
    <property type="entry name" value="CN_HYDROLASE"/>
    <property type="match status" value="1"/>
</dbReference>
<dbReference type="AlphaFoldDB" id="A0A9Q1A324"/>
<feature type="domain" description="CN hydrolase" evidence="2">
    <location>
        <begin position="84"/>
        <end position="349"/>
    </location>
</feature>
<dbReference type="PANTHER" id="PTHR46044:SF8">
    <property type="entry name" value="BIFUNCTIONAL NITRILASE_NITRILE HYDRATASE NIT4B"/>
    <property type="match status" value="1"/>
</dbReference>
<sequence length="394" mass="42416">MNWVSPPAKRPFIGSSAMSDPILFPSPIHPLRLNRLRLAPFAKRTPLIMTRFRNPLAWRNPDGDMPAYDFLPTAGGVPAARSPVRATVVQASTVFFDTPATLDKAERLIAGAAAYGSQLVVFPEAFIGGSPTYLKFDATNSTVTDGDLQKHYASAIDVPGPEVDRLAKLAGKYKVHIVMGVVERAGCYLYSTMMFFDSLGKCLGLHRKLIQTASESSLWRSGEKSTLPAYETSIGKIGGLICWDNRLPLLRAELYDKGVEIYCAPTADAGEPWKVSMTHIALEGSCFVLSANQFCKRRDYPLPPGDVNGDASLDDITCAGGSVIISPSGTILAGPDYQGECFISADLDLGHIVLAKTQFGGIESVVDKNHVGAAANGSEPNLFATEMKTKALQK</sequence>
<evidence type="ECO:0000313" key="3">
    <source>
        <dbReference type="EMBL" id="KAJ6756101.1"/>
    </source>
</evidence>
<dbReference type="SUPFAM" id="SSF56317">
    <property type="entry name" value="Carbon-nitrogen hydrolase"/>
    <property type="match status" value="1"/>
</dbReference>
<dbReference type="OrthoDB" id="10250282at2759"/>
<organism evidence="3 4">
    <name type="scientific">Salix purpurea</name>
    <name type="common">Purple osier willow</name>
    <dbReference type="NCBI Taxonomy" id="77065"/>
    <lineage>
        <taxon>Eukaryota</taxon>
        <taxon>Viridiplantae</taxon>
        <taxon>Streptophyta</taxon>
        <taxon>Embryophyta</taxon>
        <taxon>Tracheophyta</taxon>
        <taxon>Spermatophyta</taxon>
        <taxon>Magnoliopsida</taxon>
        <taxon>eudicotyledons</taxon>
        <taxon>Gunneridae</taxon>
        <taxon>Pentapetalae</taxon>
        <taxon>rosids</taxon>
        <taxon>fabids</taxon>
        <taxon>Malpighiales</taxon>
        <taxon>Salicaceae</taxon>
        <taxon>Saliceae</taxon>
        <taxon>Salix</taxon>
    </lineage>
</organism>
<name>A0A9Q1A324_SALPP</name>
<dbReference type="Proteomes" id="UP001151532">
    <property type="component" value="Chromosome 16"/>
</dbReference>